<dbReference type="CDD" id="cd07205">
    <property type="entry name" value="Pat_PNPLA6_PNPLA7_NTE1_like"/>
    <property type="match status" value="1"/>
</dbReference>
<dbReference type="InterPro" id="IPR016035">
    <property type="entry name" value="Acyl_Trfase/lysoPLipase"/>
</dbReference>
<dbReference type="SUPFAM" id="SSF52151">
    <property type="entry name" value="FabD/lysophospholipase-like"/>
    <property type="match status" value="1"/>
</dbReference>
<keyword evidence="1 4" id="KW-0378">Hydrolase</keyword>
<feature type="short sequence motif" description="DGA/G" evidence="4">
    <location>
        <begin position="160"/>
        <end position="162"/>
    </location>
</feature>
<organism evidence="6 7">
    <name type="scientific">Niabella pedocola</name>
    <dbReference type="NCBI Taxonomy" id="1752077"/>
    <lineage>
        <taxon>Bacteria</taxon>
        <taxon>Pseudomonadati</taxon>
        <taxon>Bacteroidota</taxon>
        <taxon>Chitinophagia</taxon>
        <taxon>Chitinophagales</taxon>
        <taxon>Chitinophagaceae</taxon>
        <taxon>Niabella</taxon>
    </lineage>
</organism>
<evidence type="ECO:0000256" key="2">
    <source>
        <dbReference type="ARBA" id="ARBA00022963"/>
    </source>
</evidence>
<name>A0ABS8PKJ5_9BACT</name>
<dbReference type="Pfam" id="PF01734">
    <property type="entry name" value="Patatin"/>
    <property type="match status" value="1"/>
</dbReference>
<keyword evidence="3 4" id="KW-0443">Lipid metabolism</keyword>
<comment type="caution">
    <text evidence="6">The sequence shown here is derived from an EMBL/GenBank/DDBJ whole genome shotgun (WGS) entry which is preliminary data.</text>
</comment>
<feature type="short sequence motif" description="GXGXXG" evidence="4">
    <location>
        <begin position="19"/>
        <end position="24"/>
    </location>
</feature>
<gene>
    <name evidence="6" type="ORF">LQ567_02500</name>
</gene>
<dbReference type="PROSITE" id="PS51635">
    <property type="entry name" value="PNPLA"/>
    <property type="match status" value="1"/>
</dbReference>
<keyword evidence="7" id="KW-1185">Reference proteome</keyword>
<evidence type="ECO:0000313" key="6">
    <source>
        <dbReference type="EMBL" id="MCD2421614.1"/>
    </source>
</evidence>
<evidence type="ECO:0000256" key="4">
    <source>
        <dbReference type="PROSITE-ProRule" id="PRU01161"/>
    </source>
</evidence>
<dbReference type="InterPro" id="IPR050301">
    <property type="entry name" value="NTE"/>
</dbReference>
<evidence type="ECO:0000256" key="1">
    <source>
        <dbReference type="ARBA" id="ARBA00022801"/>
    </source>
</evidence>
<dbReference type="RefSeq" id="WP_231002519.1">
    <property type="nucleotide sequence ID" value="NZ_JAJNEC010000003.1"/>
</dbReference>
<reference evidence="6 7" key="1">
    <citation type="submission" date="2021-11" db="EMBL/GenBank/DDBJ databases">
        <title>Genomic of Niabella pedocola.</title>
        <authorList>
            <person name="Wu T."/>
        </authorList>
    </citation>
    <scope>NUCLEOTIDE SEQUENCE [LARGE SCALE GENOMIC DNA]</scope>
    <source>
        <strain evidence="6 7">JCM 31011</strain>
    </source>
</reference>
<dbReference type="PANTHER" id="PTHR14226">
    <property type="entry name" value="NEUROPATHY TARGET ESTERASE/SWISS CHEESE D.MELANOGASTER"/>
    <property type="match status" value="1"/>
</dbReference>
<feature type="active site" description="Nucleophile" evidence="4">
    <location>
        <position position="48"/>
    </location>
</feature>
<protein>
    <submittedName>
        <fullName evidence="6">Patatin-like phospholipase family protein</fullName>
    </submittedName>
</protein>
<evidence type="ECO:0000313" key="7">
    <source>
        <dbReference type="Proteomes" id="UP001199816"/>
    </source>
</evidence>
<feature type="domain" description="PNPLA" evidence="5">
    <location>
        <begin position="15"/>
        <end position="173"/>
    </location>
</feature>
<dbReference type="InterPro" id="IPR002641">
    <property type="entry name" value="PNPLA_dom"/>
</dbReference>
<evidence type="ECO:0000256" key="3">
    <source>
        <dbReference type="ARBA" id="ARBA00023098"/>
    </source>
</evidence>
<feature type="short sequence motif" description="GXSXG" evidence="4">
    <location>
        <begin position="46"/>
        <end position="50"/>
    </location>
</feature>
<dbReference type="EMBL" id="JAJNEC010000003">
    <property type="protein sequence ID" value="MCD2421614.1"/>
    <property type="molecule type" value="Genomic_DNA"/>
</dbReference>
<dbReference type="Gene3D" id="3.40.1090.10">
    <property type="entry name" value="Cytosolic phospholipase A2 catalytic domain"/>
    <property type="match status" value="2"/>
</dbReference>
<dbReference type="PANTHER" id="PTHR14226:SF78">
    <property type="entry name" value="SLR0060 PROTEIN"/>
    <property type="match status" value="1"/>
</dbReference>
<proteinExistence type="predicted"/>
<feature type="active site" description="Proton acceptor" evidence="4">
    <location>
        <position position="160"/>
    </location>
</feature>
<evidence type="ECO:0000259" key="5">
    <source>
        <dbReference type="PROSITE" id="PS51635"/>
    </source>
</evidence>
<keyword evidence="2 4" id="KW-0442">Lipid degradation</keyword>
<sequence>MSLFSFRKKQKIIGLTLSGGGMRGVAHIGVLKALEEYGLKPGIISGSSAGAIIGAFYAAGFSPQQMQEIVIRTSFFSRSSFRLGTTGIFNTVFLQRLFKESFPDDNFNVLKTPLYVAATEITHGRTEYFSDGKLFQALLASASIPYIFPPIRIGSKVYMDGGILNNFPIEPIYNKCDVLIGSHVNSLMYDDMQKISARKVFDRVVHLAIGKSVYSKAHACDLFFDPPGMTQFSLFDKRGIPQMLDITYTNTVRVLEEKGYRRQMPNAKS</sequence>
<accession>A0ABS8PKJ5</accession>
<dbReference type="Proteomes" id="UP001199816">
    <property type="component" value="Unassembled WGS sequence"/>
</dbReference>